<reference evidence="9 11" key="1">
    <citation type="submission" date="2018-04" db="EMBL/GenBank/DDBJ databases">
        <title>Complete genome sequences of Streptomyces griseoviridis K61 and characterization of antagonistic properties of biological control agents.</title>
        <authorList>
            <person name="Mariita R.M."/>
            <person name="Sello J.K."/>
        </authorList>
    </citation>
    <scope>NUCLEOTIDE SEQUENCE [LARGE SCALE GENOMIC DNA]</scope>
    <source>
        <strain evidence="9 11">K61</strain>
    </source>
</reference>
<dbReference type="AlphaFoldDB" id="A0A3Q9KR40"/>
<dbReference type="Proteomes" id="UP000501753">
    <property type="component" value="Chromosome"/>
</dbReference>
<dbReference type="InterPro" id="IPR037004">
    <property type="entry name" value="Exonuc_VII_ssu_sf"/>
</dbReference>
<dbReference type="GO" id="GO:0008855">
    <property type="term" value="F:exodeoxyribonuclease VII activity"/>
    <property type="evidence" value="ECO:0007669"/>
    <property type="project" value="UniProtKB-UniRule"/>
</dbReference>
<dbReference type="GO" id="GO:0005829">
    <property type="term" value="C:cytosol"/>
    <property type="evidence" value="ECO:0007669"/>
    <property type="project" value="TreeGrafter"/>
</dbReference>
<evidence type="ECO:0000256" key="6">
    <source>
        <dbReference type="HAMAP-Rule" id="MF_00337"/>
    </source>
</evidence>
<evidence type="ECO:0000313" key="11">
    <source>
        <dbReference type="Proteomes" id="UP000501753"/>
    </source>
</evidence>
<dbReference type="HAMAP" id="MF_00337">
    <property type="entry name" value="Exonuc_7_S"/>
    <property type="match status" value="1"/>
</dbReference>
<keyword evidence="11" id="KW-1185">Reference proteome</keyword>
<keyword evidence="4 6" id="KW-0378">Hydrolase</keyword>
<reference evidence="8 10" key="2">
    <citation type="submission" date="2018-12" db="EMBL/GenBank/DDBJ databases">
        <title>Streptomyces griseoviridis F1-27 complete genome.</title>
        <authorList>
            <person name="Mariita R.M."/>
            <person name="Sello J.K."/>
        </authorList>
    </citation>
    <scope>NUCLEOTIDE SEQUENCE [LARGE SCALE GENOMIC DNA]</scope>
    <source>
        <strain evidence="8 10">F1-27</strain>
    </source>
</reference>
<accession>A0A3Q9KR40</accession>
<comment type="function">
    <text evidence="6">Bidirectionally degrades single-stranded DNA into large acid-insoluble oligonucleotides, which are then degraded further into small acid-soluble oligonucleotides.</text>
</comment>
<comment type="subcellular location">
    <subcellularLocation>
        <location evidence="6">Cytoplasm</location>
    </subcellularLocation>
</comment>
<comment type="catalytic activity">
    <reaction evidence="6">
        <text>Exonucleolytic cleavage in either 5'- to 3'- or 3'- to 5'-direction to yield nucleoside 5'-phosphates.</text>
        <dbReference type="EC" id="3.1.11.6"/>
    </reaction>
</comment>
<keyword evidence="2 6" id="KW-0963">Cytoplasm</keyword>
<dbReference type="EMBL" id="CP034687">
    <property type="protein sequence ID" value="AZS85301.1"/>
    <property type="molecule type" value="Genomic_DNA"/>
</dbReference>
<sequence length="87" mass="9171">MAGKVAEESLGYEQARDELIEVVRRLEAGGTTLEESLALWERGEELSKVCRRWLDGARARLDAALAEEHAQEGGSGGAGGTGGEADA</sequence>
<feature type="compositionally biased region" description="Gly residues" evidence="7">
    <location>
        <begin position="73"/>
        <end position="87"/>
    </location>
</feature>
<evidence type="ECO:0000313" key="10">
    <source>
        <dbReference type="Proteomes" id="UP000271291"/>
    </source>
</evidence>
<dbReference type="Gene3D" id="1.10.287.1040">
    <property type="entry name" value="Exonuclease VII, small subunit"/>
    <property type="match status" value="1"/>
</dbReference>
<keyword evidence="3 6" id="KW-0540">Nuclease</keyword>
<evidence type="ECO:0000256" key="7">
    <source>
        <dbReference type="SAM" id="MobiDB-lite"/>
    </source>
</evidence>
<evidence type="ECO:0000313" key="9">
    <source>
        <dbReference type="EMBL" id="QCN90762.1"/>
    </source>
</evidence>
<dbReference type="SUPFAM" id="SSF116842">
    <property type="entry name" value="XseB-like"/>
    <property type="match status" value="1"/>
</dbReference>
<evidence type="ECO:0000256" key="5">
    <source>
        <dbReference type="ARBA" id="ARBA00022839"/>
    </source>
</evidence>
<dbReference type="KEGG" id="sgd:ELQ87_14080"/>
<dbReference type="OrthoDB" id="5244334at2"/>
<comment type="similarity">
    <text evidence="1 6">Belongs to the XseB family.</text>
</comment>
<dbReference type="EC" id="3.1.11.6" evidence="6"/>
<feature type="region of interest" description="Disordered" evidence="7">
    <location>
        <begin position="65"/>
        <end position="87"/>
    </location>
</feature>
<gene>
    <name evidence="6" type="primary">xseB</name>
    <name evidence="9" type="ORF">DDJ31_25215</name>
    <name evidence="8" type="ORF">ELQ87_14080</name>
</gene>
<dbReference type="RefSeq" id="WP_127178176.1">
    <property type="nucleotide sequence ID" value="NZ_CP029078.1"/>
</dbReference>
<dbReference type="GO" id="GO:0009318">
    <property type="term" value="C:exodeoxyribonuclease VII complex"/>
    <property type="evidence" value="ECO:0007669"/>
    <property type="project" value="UniProtKB-UniRule"/>
</dbReference>
<dbReference type="PANTHER" id="PTHR34137:SF1">
    <property type="entry name" value="EXODEOXYRIBONUCLEASE 7 SMALL SUBUNIT"/>
    <property type="match status" value="1"/>
</dbReference>
<dbReference type="Pfam" id="PF02609">
    <property type="entry name" value="Exonuc_VII_S"/>
    <property type="match status" value="1"/>
</dbReference>
<dbReference type="GO" id="GO:0006308">
    <property type="term" value="P:DNA catabolic process"/>
    <property type="evidence" value="ECO:0007669"/>
    <property type="project" value="UniProtKB-UniRule"/>
</dbReference>
<dbReference type="NCBIfam" id="TIGR01280">
    <property type="entry name" value="xseB"/>
    <property type="match status" value="1"/>
</dbReference>
<dbReference type="Proteomes" id="UP000271291">
    <property type="component" value="Chromosome"/>
</dbReference>
<evidence type="ECO:0000256" key="3">
    <source>
        <dbReference type="ARBA" id="ARBA00022722"/>
    </source>
</evidence>
<keyword evidence="5 6" id="KW-0269">Exonuclease</keyword>
<protein>
    <recommendedName>
        <fullName evidence="6">Exodeoxyribonuclease 7 small subunit</fullName>
        <ecNumber evidence="6">3.1.11.6</ecNumber>
    </recommendedName>
    <alternativeName>
        <fullName evidence="6">Exodeoxyribonuclease VII small subunit</fullName>
        <shortName evidence="6">Exonuclease VII small subunit</shortName>
    </alternativeName>
</protein>
<dbReference type="NCBIfam" id="NF002139">
    <property type="entry name" value="PRK00977.1-3"/>
    <property type="match status" value="1"/>
</dbReference>
<evidence type="ECO:0000256" key="4">
    <source>
        <dbReference type="ARBA" id="ARBA00022801"/>
    </source>
</evidence>
<comment type="subunit">
    <text evidence="6">Heterooligomer composed of large and small subunits.</text>
</comment>
<dbReference type="PIRSF" id="PIRSF006488">
    <property type="entry name" value="Exonuc_VII_S"/>
    <property type="match status" value="1"/>
</dbReference>
<evidence type="ECO:0000313" key="8">
    <source>
        <dbReference type="EMBL" id="AZS85301.1"/>
    </source>
</evidence>
<evidence type="ECO:0000256" key="1">
    <source>
        <dbReference type="ARBA" id="ARBA00009998"/>
    </source>
</evidence>
<dbReference type="FunFam" id="1.10.287.1040:FF:000004">
    <property type="entry name" value="Exodeoxyribonuclease 7 small subunit"/>
    <property type="match status" value="1"/>
</dbReference>
<organism evidence="8 10">
    <name type="scientific">Streptomyces griseoviridis</name>
    <dbReference type="NCBI Taxonomy" id="45398"/>
    <lineage>
        <taxon>Bacteria</taxon>
        <taxon>Bacillati</taxon>
        <taxon>Actinomycetota</taxon>
        <taxon>Actinomycetes</taxon>
        <taxon>Kitasatosporales</taxon>
        <taxon>Streptomycetaceae</taxon>
        <taxon>Streptomyces</taxon>
    </lineage>
</organism>
<evidence type="ECO:0000256" key="2">
    <source>
        <dbReference type="ARBA" id="ARBA00022490"/>
    </source>
</evidence>
<name>A0A3Q9KR40_STRGD</name>
<dbReference type="EMBL" id="CP029078">
    <property type="protein sequence ID" value="QCN90762.1"/>
    <property type="molecule type" value="Genomic_DNA"/>
</dbReference>
<dbReference type="PANTHER" id="PTHR34137">
    <property type="entry name" value="EXODEOXYRIBONUCLEASE 7 SMALL SUBUNIT"/>
    <property type="match status" value="1"/>
</dbReference>
<dbReference type="InterPro" id="IPR003761">
    <property type="entry name" value="Exonuc_VII_S"/>
</dbReference>
<proteinExistence type="inferred from homology"/>